<dbReference type="InterPro" id="IPR013022">
    <property type="entry name" value="Xyl_isomerase-like_TIM-brl"/>
</dbReference>
<evidence type="ECO:0000313" key="3">
    <source>
        <dbReference type="Proteomes" id="UP001325248"/>
    </source>
</evidence>
<accession>A0ABZ0U9L2</accession>
<keyword evidence="3" id="KW-1185">Reference proteome</keyword>
<organism evidence="2 3">
    <name type="scientific">Blautia producta</name>
    <dbReference type="NCBI Taxonomy" id="33035"/>
    <lineage>
        <taxon>Bacteria</taxon>
        <taxon>Bacillati</taxon>
        <taxon>Bacillota</taxon>
        <taxon>Clostridia</taxon>
        <taxon>Lachnospirales</taxon>
        <taxon>Lachnospiraceae</taxon>
        <taxon>Blautia</taxon>
    </lineage>
</organism>
<name>A0ABZ0U9L2_9FIRM</name>
<gene>
    <name evidence="2" type="ORF">BLCOC_22730</name>
</gene>
<dbReference type="Proteomes" id="UP001325248">
    <property type="component" value="Chromosome"/>
</dbReference>
<proteinExistence type="predicted"/>
<dbReference type="InterPro" id="IPR050312">
    <property type="entry name" value="IolE/XylAMocC-like"/>
</dbReference>
<dbReference type="InterPro" id="IPR036237">
    <property type="entry name" value="Xyl_isomerase-like_sf"/>
</dbReference>
<dbReference type="PANTHER" id="PTHR12110">
    <property type="entry name" value="HYDROXYPYRUVATE ISOMERASE"/>
    <property type="match status" value="1"/>
</dbReference>
<dbReference type="EMBL" id="CP136422">
    <property type="protein sequence ID" value="WPX73917.1"/>
    <property type="molecule type" value="Genomic_DNA"/>
</dbReference>
<protein>
    <recommendedName>
        <fullName evidence="1">Xylose isomerase-like TIM barrel domain-containing protein</fullName>
    </recommendedName>
</protein>
<evidence type="ECO:0000313" key="2">
    <source>
        <dbReference type="EMBL" id="WPX73917.1"/>
    </source>
</evidence>
<dbReference type="Gene3D" id="3.20.20.150">
    <property type="entry name" value="Divalent-metal-dependent TIM barrel enzymes"/>
    <property type="match status" value="1"/>
</dbReference>
<reference evidence="2" key="1">
    <citation type="submission" date="2023-10" db="EMBL/GenBank/DDBJ databases">
        <title>Genome sequence of Blautia coccoides DSM 935.</title>
        <authorList>
            <person name="Boeer T."/>
            <person name="Bengelsdorf F.R."/>
            <person name="Daniel R."/>
            <person name="Poehlein A."/>
        </authorList>
    </citation>
    <scope>NUCLEOTIDE SEQUENCE [LARGE SCALE GENOMIC DNA]</scope>
    <source>
        <strain evidence="2">DSM 935</strain>
    </source>
</reference>
<dbReference type="SUPFAM" id="SSF51658">
    <property type="entry name" value="Xylose isomerase-like"/>
    <property type="match status" value="1"/>
</dbReference>
<sequence length="304" mass="35439">MKLGCASWCFTAPHYQAPYEPAIRTVGELGFQAIEMIAHNEKDVKVYYTAEKIKELRKLINSYHMEISEFAFYTQITQGLASLDDIVREEAFLKFEEMVNIGYELGTDMINMVSNWVYGHECLVDYVPNYWSPHVEGVPYQELTQNMTYPNEIDWNEVWKRYMDTIKRCLEICRKYKMRFNVEGHANVIVGNSDAMLRMFDYISDEDLGINLDTAWHMIQREYVPMVVEKLGARIFHVHMRDGDGMINYNLPPGKGINNWEDTLKALKRTGYDGVLSFEMAGFLHADQVIADSKRYIESILEKL</sequence>
<dbReference type="Pfam" id="PF01261">
    <property type="entry name" value="AP_endonuc_2"/>
    <property type="match status" value="1"/>
</dbReference>
<evidence type="ECO:0000259" key="1">
    <source>
        <dbReference type="Pfam" id="PF01261"/>
    </source>
</evidence>
<feature type="domain" description="Xylose isomerase-like TIM barrel" evidence="1">
    <location>
        <begin position="26"/>
        <end position="298"/>
    </location>
</feature>